<evidence type="ECO:0000256" key="4">
    <source>
        <dbReference type="ARBA" id="ARBA00022833"/>
    </source>
</evidence>
<dbReference type="Pfam" id="PF07687">
    <property type="entry name" value="M20_dimer"/>
    <property type="match status" value="1"/>
</dbReference>
<dbReference type="Gene3D" id="3.40.630.10">
    <property type="entry name" value="Zn peptidases"/>
    <property type="match status" value="1"/>
</dbReference>
<keyword evidence="7" id="KW-1185">Reference proteome</keyword>
<dbReference type="InterPro" id="IPR036264">
    <property type="entry name" value="Bact_exopeptidase_dim_dom"/>
</dbReference>
<sequence length="425" mass="45272">MSDGLAASLEPVFARIRNQKVAAVNELIRWCDQNSWSLDVVALREMATMLVDDFGAAGIRLERTDLPELKLLDDTEAWRRQPTGPLLQWHHNPNARRRVLLMIHYDTVYPASAGPNRCVRSSMRMNPSGGEVDSPIDALIGPGTADAKGGIAVIKLATEAILSSGLVNDIGISIVLNPDEEIGTTASGETLRAMAGSYEQALVFEPTLPDGSLVANRKGSGNFVFVVRGRSAHAGRNPEQGRNAIVHLASLIPDLTQMHDPTAGVTVNVGRIVGGGPLNQVPDHAAVQLNIRVNDQAARHRAEHALADIARRFCRDEYQVTLQGEFHSPPKRVDGAIQRVQRAVERAAAFSGRTVRWADTGGACDGSKLADWGLPNVDTMGVAGGGLHSPDEFCDLDAIVPAAATVAAFLAGFAEDDSTGDPVGG</sequence>
<dbReference type="InterPro" id="IPR002933">
    <property type="entry name" value="Peptidase_M20"/>
</dbReference>
<dbReference type="OrthoDB" id="9783294at2"/>
<evidence type="ECO:0000256" key="2">
    <source>
        <dbReference type="ARBA" id="ARBA00022723"/>
    </source>
</evidence>
<dbReference type="RefSeq" id="WP_146458192.1">
    <property type="nucleotide sequence ID" value="NZ_SJPW01000003.1"/>
</dbReference>
<evidence type="ECO:0000256" key="1">
    <source>
        <dbReference type="ARBA" id="ARBA00001947"/>
    </source>
</evidence>
<dbReference type="Pfam" id="PF01546">
    <property type="entry name" value="Peptidase_M20"/>
    <property type="match status" value="1"/>
</dbReference>
<dbReference type="NCBIfam" id="NF005602">
    <property type="entry name" value="PRK07338.1"/>
    <property type="match status" value="1"/>
</dbReference>
<dbReference type="EC" id="3.4.17.11" evidence="6"/>
<comment type="cofactor">
    <cofactor evidence="1">
        <name>Zn(2+)</name>
        <dbReference type="ChEBI" id="CHEBI:29105"/>
    </cofactor>
</comment>
<dbReference type="AlphaFoldDB" id="A0A5C6FB75"/>
<evidence type="ECO:0000259" key="5">
    <source>
        <dbReference type="Pfam" id="PF07687"/>
    </source>
</evidence>
<dbReference type="Proteomes" id="UP000318288">
    <property type="component" value="Unassembled WGS sequence"/>
</dbReference>
<dbReference type="SUPFAM" id="SSF53187">
    <property type="entry name" value="Zn-dependent exopeptidases"/>
    <property type="match status" value="1"/>
</dbReference>
<dbReference type="InterPro" id="IPR050072">
    <property type="entry name" value="Peptidase_M20A"/>
</dbReference>
<proteinExistence type="predicted"/>
<keyword evidence="6" id="KW-0645">Protease</keyword>
<evidence type="ECO:0000256" key="3">
    <source>
        <dbReference type="ARBA" id="ARBA00022801"/>
    </source>
</evidence>
<reference evidence="6 7" key="1">
    <citation type="submission" date="2019-02" db="EMBL/GenBank/DDBJ databases">
        <title>Deep-cultivation of Planctomycetes and their phenomic and genomic characterization uncovers novel biology.</title>
        <authorList>
            <person name="Wiegand S."/>
            <person name="Jogler M."/>
            <person name="Boedeker C."/>
            <person name="Pinto D."/>
            <person name="Vollmers J."/>
            <person name="Rivas-Marin E."/>
            <person name="Kohn T."/>
            <person name="Peeters S.H."/>
            <person name="Heuer A."/>
            <person name="Rast P."/>
            <person name="Oberbeckmann S."/>
            <person name="Bunk B."/>
            <person name="Jeske O."/>
            <person name="Meyerdierks A."/>
            <person name="Storesund J.E."/>
            <person name="Kallscheuer N."/>
            <person name="Luecker S."/>
            <person name="Lage O.M."/>
            <person name="Pohl T."/>
            <person name="Merkel B.J."/>
            <person name="Hornburger P."/>
            <person name="Mueller R.-W."/>
            <person name="Bruemmer F."/>
            <person name="Labrenz M."/>
            <person name="Spormann A.M."/>
            <person name="Op Den Camp H."/>
            <person name="Overmann J."/>
            <person name="Amann R."/>
            <person name="Jetten M.S.M."/>
            <person name="Mascher T."/>
            <person name="Medema M.H."/>
            <person name="Devos D.P."/>
            <person name="Kaster A.-K."/>
            <person name="Ovreas L."/>
            <person name="Rohde M."/>
            <person name="Galperin M.Y."/>
            <person name="Jogler C."/>
        </authorList>
    </citation>
    <scope>NUCLEOTIDE SEQUENCE [LARGE SCALE GENOMIC DNA]</scope>
    <source>
        <strain evidence="6 7">Poly51</strain>
    </source>
</reference>
<evidence type="ECO:0000313" key="7">
    <source>
        <dbReference type="Proteomes" id="UP000318288"/>
    </source>
</evidence>
<dbReference type="GO" id="GO:0004180">
    <property type="term" value="F:carboxypeptidase activity"/>
    <property type="evidence" value="ECO:0007669"/>
    <property type="project" value="UniProtKB-KW"/>
</dbReference>
<dbReference type="PANTHER" id="PTHR43808:SF9">
    <property type="entry name" value="BLL0789 PROTEIN"/>
    <property type="match status" value="1"/>
</dbReference>
<dbReference type="GO" id="GO:0046872">
    <property type="term" value="F:metal ion binding"/>
    <property type="evidence" value="ECO:0007669"/>
    <property type="project" value="UniProtKB-KW"/>
</dbReference>
<evidence type="ECO:0000313" key="6">
    <source>
        <dbReference type="EMBL" id="TWU56829.1"/>
    </source>
</evidence>
<dbReference type="Gene3D" id="3.30.70.360">
    <property type="match status" value="1"/>
</dbReference>
<dbReference type="InterPro" id="IPR011650">
    <property type="entry name" value="Peptidase_M20_dimer"/>
</dbReference>
<dbReference type="PROSITE" id="PS00759">
    <property type="entry name" value="ARGE_DAPE_CPG2_2"/>
    <property type="match status" value="1"/>
</dbReference>
<keyword evidence="3 6" id="KW-0378">Hydrolase</keyword>
<keyword evidence="2" id="KW-0479">Metal-binding</keyword>
<accession>A0A5C6FB75</accession>
<dbReference type="EMBL" id="SJPW01000003">
    <property type="protein sequence ID" value="TWU56829.1"/>
    <property type="molecule type" value="Genomic_DNA"/>
</dbReference>
<protein>
    <submittedName>
        <fullName evidence="6">Carboxypeptidase G2</fullName>
        <ecNumber evidence="6">3.4.17.11</ecNumber>
    </submittedName>
</protein>
<dbReference type="PANTHER" id="PTHR43808">
    <property type="entry name" value="ACETYLORNITHINE DEACETYLASE"/>
    <property type="match status" value="1"/>
</dbReference>
<organism evidence="6 7">
    <name type="scientific">Rubripirellula tenax</name>
    <dbReference type="NCBI Taxonomy" id="2528015"/>
    <lineage>
        <taxon>Bacteria</taxon>
        <taxon>Pseudomonadati</taxon>
        <taxon>Planctomycetota</taxon>
        <taxon>Planctomycetia</taxon>
        <taxon>Pirellulales</taxon>
        <taxon>Pirellulaceae</taxon>
        <taxon>Rubripirellula</taxon>
    </lineage>
</organism>
<dbReference type="InterPro" id="IPR001261">
    <property type="entry name" value="ArgE/DapE_CS"/>
</dbReference>
<gene>
    <name evidence="6" type="primary">cpg2_2</name>
    <name evidence="6" type="ORF">Poly51_27460</name>
</gene>
<keyword evidence="6" id="KW-0121">Carboxypeptidase</keyword>
<dbReference type="SUPFAM" id="SSF55031">
    <property type="entry name" value="Bacterial exopeptidase dimerisation domain"/>
    <property type="match status" value="1"/>
</dbReference>
<comment type="caution">
    <text evidence="6">The sequence shown here is derived from an EMBL/GenBank/DDBJ whole genome shotgun (WGS) entry which is preliminary data.</text>
</comment>
<feature type="domain" description="Peptidase M20 dimerisation" evidence="5">
    <location>
        <begin position="217"/>
        <end position="312"/>
    </location>
</feature>
<name>A0A5C6FB75_9BACT</name>
<keyword evidence="4" id="KW-0862">Zinc</keyword>